<evidence type="ECO:0000313" key="4">
    <source>
        <dbReference type="Proteomes" id="UP001362999"/>
    </source>
</evidence>
<dbReference type="EMBL" id="JAWWNJ010000186">
    <property type="protein sequence ID" value="KAK6974239.1"/>
    <property type="molecule type" value="Genomic_DNA"/>
</dbReference>
<sequence length="252" mass="28098">MDLDPSSSNETARPQRKVRPTPSQEYRLTILQRTANEHTPDKYRAISNPQRGELDSARQAVREAQHANLSLAADADAARAALAAAQAANIEMTNRLLAMQAELIEKSQAIADMQHHEGQMEAQFISDQGKLDTLPPKLQQYSSLFQQINDTQQLLMQRNAADEIAQLRANSRIQAQKTPQKQTTPRRSKRLNMSPLANSGLVGKRLHGATERPAQNCAVFPNDDPHGAELLKQGQAEPKWFYPRFQSILGAF</sequence>
<feature type="compositionally biased region" description="Polar residues" evidence="1">
    <location>
        <begin position="1"/>
        <end position="12"/>
    </location>
</feature>
<evidence type="ECO:0000313" key="2">
    <source>
        <dbReference type="EMBL" id="KAK6974239.1"/>
    </source>
</evidence>
<protein>
    <submittedName>
        <fullName evidence="2">Uncharacterized protein</fullName>
    </submittedName>
</protein>
<evidence type="ECO:0000256" key="1">
    <source>
        <dbReference type="SAM" id="MobiDB-lite"/>
    </source>
</evidence>
<reference evidence="2 4" key="1">
    <citation type="journal article" date="2024" name="J Genomics">
        <title>Draft genome sequencing and assembly of Favolaschia claudopus CIRM-BRFM 2984 isolated from oak limbs.</title>
        <authorList>
            <person name="Navarro D."/>
            <person name="Drula E."/>
            <person name="Chaduli D."/>
            <person name="Cazenave R."/>
            <person name="Ahrendt S."/>
            <person name="Wang J."/>
            <person name="Lipzen A."/>
            <person name="Daum C."/>
            <person name="Barry K."/>
            <person name="Grigoriev I.V."/>
            <person name="Favel A."/>
            <person name="Rosso M.N."/>
            <person name="Martin F."/>
        </authorList>
    </citation>
    <scope>NUCLEOTIDE SEQUENCE [LARGE SCALE GENOMIC DNA]</scope>
    <source>
        <strain evidence="2 4">CIRM-BRFM 2984</strain>
    </source>
</reference>
<evidence type="ECO:0000313" key="3">
    <source>
        <dbReference type="EMBL" id="KAK6996064.1"/>
    </source>
</evidence>
<gene>
    <name evidence="2" type="ORF">R3P38DRAFT_2812153</name>
    <name evidence="3" type="ORF">R3P38DRAFT_3629092</name>
</gene>
<dbReference type="AlphaFoldDB" id="A0AAV9Z770"/>
<comment type="caution">
    <text evidence="2">The sequence shown here is derived from an EMBL/GenBank/DDBJ whole genome shotgun (WGS) entry which is preliminary data.</text>
</comment>
<feature type="region of interest" description="Disordered" evidence="1">
    <location>
        <begin position="1"/>
        <end position="26"/>
    </location>
</feature>
<accession>A0AAV9Z770</accession>
<proteinExistence type="predicted"/>
<name>A0AAV9Z770_9AGAR</name>
<keyword evidence="4" id="KW-1185">Reference proteome</keyword>
<organism evidence="2 4">
    <name type="scientific">Favolaschia claudopus</name>
    <dbReference type="NCBI Taxonomy" id="2862362"/>
    <lineage>
        <taxon>Eukaryota</taxon>
        <taxon>Fungi</taxon>
        <taxon>Dikarya</taxon>
        <taxon>Basidiomycota</taxon>
        <taxon>Agaricomycotina</taxon>
        <taxon>Agaricomycetes</taxon>
        <taxon>Agaricomycetidae</taxon>
        <taxon>Agaricales</taxon>
        <taxon>Marasmiineae</taxon>
        <taxon>Mycenaceae</taxon>
        <taxon>Favolaschia</taxon>
    </lineage>
</organism>
<feature type="region of interest" description="Disordered" evidence="1">
    <location>
        <begin position="170"/>
        <end position="200"/>
    </location>
</feature>
<dbReference type="Proteomes" id="UP001362999">
    <property type="component" value="Unassembled WGS sequence"/>
</dbReference>
<dbReference type="EMBL" id="JAWWNJ010000099">
    <property type="protein sequence ID" value="KAK6996064.1"/>
    <property type="molecule type" value="Genomic_DNA"/>
</dbReference>